<reference evidence="1 2" key="1">
    <citation type="submission" date="2018-11" db="EMBL/GenBank/DDBJ databases">
        <authorList>
            <consortium name="Pathogen Informatics"/>
        </authorList>
    </citation>
    <scope>NUCLEOTIDE SEQUENCE [LARGE SCALE GENOMIC DNA]</scope>
</reference>
<protein>
    <submittedName>
        <fullName evidence="1">Uncharacterized protein</fullName>
    </submittedName>
</protein>
<dbReference type="AlphaFoldDB" id="A0A3P7IFH6"/>
<dbReference type="EMBL" id="UYYB01003323">
    <property type="protein sequence ID" value="VDM66623.1"/>
    <property type="molecule type" value="Genomic_DNA"/>
</dbReference>
<dbReference type="Proteomes" id="UP000270094">
    <property type="component" value="Unassembled WGS sequence"/>
</dbReference>
<dbReference type="OrthoDB" id="5917548at2759"/>
<gene>
    <name evidence="1" type="ORF">SVUK_LOCUS1621</name>
</gene>
<keyword evidence="2" id="KW-1185">Reference proteome</keyword>
<evidence type="ECO:0000313" key="1">
    <source>
        <dbReference type="EMBL" id="VDM66623.1"/>
    </source>
</evidence>
<accession>A0A3P7IFH6</accession>
<organism evidence="1 2">
    <name type="scientific">Strongylus vulgaris</name>
    <name type="common">Blood worm</name>
    <dbReference type="NCBI Taxonomy" id="40348"/>
    <lineage>
        <taxon>Eukaryota</taxon>
        <taxon>Metazoa</taxon>
        <taxon>Ecdysozoa</taxon>
        <taxon>Nematoda</taxon>
        <taxon>Chromadorea</taxon>
        <taxon>Rhabditida</taxon>
        <taxon>Rhabditina</taxon>
        <taxon>Rhabditomorpha</taxon>
        <taxon>Strongyloidea</taxon>
        <taxon>Strongylidae</taxon>
        <taxon>Strongylus</taxon>
    </lineage>
</organism>
<name>A0A3P7IFH6_STRVU</name>
<sequence length="132" mass="15154">MPKRWSATYEKMLEVQKKLEENEKLPGSRVYNTKIYDLVTNDDYPTKESDNKENQFTPPFLRDAMGFVKSFSGANNLRILSPRLAPLLPDKAKSRGFLSPALFPMYKDESEQQILPVPKVGINRITEYVLGI</sequence>
<proteinExistence type="predicted"/>
<evidence type="ECO:0000313" key="2">
    <source>
        <dbReference type="Proteomes" id="UP000270094"/>
    </source>
</evidence>